<evidence type="ECO:0000256" key="1">
    <source>
        <dbReference type="ARBA" id="ARBA00006479"/>
    </source>
</evidence>
<dbReference type="EC" id="2.7.1.2" evidence="2"/>
<sequence length="330" mass="33592">MRDPLVGDTNALGSETLTLAVDLGGTNVRAAAVSPGGEIVARRQLPTRVLAGLDEVLARVAEAVGAVATEAGVATTAPVGVVLPGVLNPATGFLTVAPNLGWRDLPIRDHLRERLGRPVTIGNDVNAGAFGEWRYGAGLGTRDFVYIACGTGVGGGIITDGRLLLGRAGLAGEVGHMVVTLDGPRCRCGGHGCLEAYVGGWAIEAAAQELLDGGIPSSLTDLMAERGEQLSGALINWAAEHDDGLAIEVLARAGRALGFAVASLVHLFNPEVVAIGGGVVSAGPFLLDPMREALDAQLIDGFERELRVVPAALGQDSGLLGAAALARQGS</sequence>
<accession>A0A6J4V601</accession>
<comment type="similarity">
    <text evidence="1">Belongs to the ROK (NagC/XylR) family.</text>
</comment>
<dbReference type="InterPro" id="IPR043129">
    <property type="entry name" value="ATPase_NBD"/>
</dbReference>
<evidence type="ECO:0000313" key="2">
    <source>
        <dbReference type="EMBL" id="CAA9568191.1"/>
    </source>
</evidence>
<proteinExistence type="inferred from homology"/>
<dbReference type="AlphaFoldDB" id="A0A6J4V601"/>
<dbReference type="PANTHER" id="PTHR18964:SF149">
    <property type="entry name" value="BIFUNCTIONAL UDP-N-ACETYLGLUCOSAMINE 2-EPIMERASE_N-ACETYLMANNOSAMINE KINASE"/>
    <property type="match status" value="1"/>
</dbReference>
<name>A0A6J4V601_9BACT</name>
<keyword evidence="2" id="KW-0418">Kinase</keyword>
<dbReference type="PANTHER" id="PTHR18964">
    <property type="entry name" value="ROK (REPRESSOR, ORF, KINASE) FAMILY"/>
    <property type="match status" value="1"/>
</dbReference>
<organism evidence="2">
    <name type="scientific">uncultured Thermomicrobiales bacterium</name>
    <dbReference type="NCBI Taxonomy" id="1645740"/>
    <lineage>
        <taxon>Bacteria</taxon>
        <taxon>Pseudomonadati</taxon>
        <taxon>Thermomicrobiota</taxon>
        <taxon>Thermomicrobia</taxon>
        <taxon>Thermomicrobiales</taxon>
        <taxon>environmental samples</taxon>
    </lineage>
</organism>
<dbReference type="Gene3D" id="3.30.420.40">
    <property type="match status" value="2"/>
</dbReference>
<dbReference type="EMBL" id="CADCWN010000128">
    <property type="protein sequence ID" value="CAA9568191.1"/>
    <property type="molecule type" value="Genomic_DNA"/>
</dbReference>
<dbReference type="SUPFAM" id="SSF53067">
    <property type="entry name" value="Actin-like ATPase domain"/>
    <property type="match status" value="1"/>
</dbReference>
<gene>
    <name evidence="2" type="ORF">AVDCRST_MAG18-1683</name>
</gene>
<protein>
    <submittedName>
        <fullName evidence="2">Glucokinase</fullName>
        <ecNumber evidence="2">2.7.1.2</ecNumber>
    </submittedName>
</protein>
<dbReference type="InterPro" id="IPR000600">
    <property type="entry name" value="ROK"/>
</dbReference>
<keyword evidence="2" id="KW-0808">Transferase</keyword>
<dbReference type="GO" id="GO:0004340">
    <property type="term" value="F:glucokinase activity"/>
    <property type="evidence" value="ECO:0007669"/>
    <property type="project" value="UniProtKB-EC"/>
</dbReference>
<reference evidence="2" key="1">
    <citation type="submission" date="2020-02" db="EMBL/GenBank/DDBJ databases">
        <authorList>
            <person name="Meier V. D."/>
        </authorList>
    </citation>
    <scope>NUCLEOTIDE SEQUENCE</scope>
    <source>
        <strain evidence="2">AVDCRST_MAG18</strain>
    </source>
</reference>
<dbReference type="Pfam" id="PF00480">
    <property type="entry name" value="ROK"/>
    <property type="match status" value="1"/>
</dbReference>